<accession>A0ABW2QV91</accession>
<organism evidence="2 3">
    <name type="scientific">Hydrogenophaga atypica</name>
    <dbReference type="NCBI Taxonomy" id="249409"/>
    <lineage>
        <taxon>Bacteria</taxon>
        <taxon>Pseudomonadati</taxon>
        <taxon>Pseudomonadota</taxon>
        <taxon>Betaproteobacteria</taxon>
        <taxon>Burkholderiales</taxon>
        <taxon>Comamonadaceae</taxon>
        <taxon>Hydrogenophaga</taxon>
    </lineage>
</organism>
<gene>
    <name evidence="2" type="ORF">ACFQPB_21475</name>
</gene>
<dbReference type="Proteomes" id="UP001596501">
    <property type="component" value="Unassembled WGS sequence"/>
</dbReference>
<evidence type="ECO:0000259" key="1">
    <source>
        <dbReference type="Pfam" id="PF00582"/>
    </source>
</evidence>
<dbReference type="SUPFAM" id="SSF52402">
    <property type="entry name" value="Adenine nucleotide alpha hydrolases-like"/>
    <property type="match status" value="1"/>
</dbReference>
<reference evidence="3" key="1">
    <citation type="journal article" date="2019" name="Int. J. Syst. Evol. Microbiol.">
        <title>The Global Catalogue of Microorganisms (GCM) 10K type strain sequencing project: providing services to taxonomists for standard genome sequencing and annotation.</title>
        <authorList>
            <consortium name="The Broad Institute Genomics Platform"/>
            <consortium name="The Broad Institute Genome Sequencing Center for Infectious Disease"/>
            <person name="Wu L."/>
            <person name="Ma J."/>
        </authorList>
    </citation>
    <scope>NUCLEOTIDE SEQUENCE [LARGE SCALE GENOMIC DNA]</scope>
    <source>
        <strain evidence="3">CGMCC 1.12371</strain>
    </source>
</reference>
<evidence type="ECO:0000313" key="3">
    <source>
        <dbReference type="Proteomes" id="UP001596501"/>
    </source>
</evidence>
<feature type="domain" description="UspA" evidence="1">
    <location>
        <begin position="129"/>
        <end position="271"/>
    </location>
</feature>
<name>A0ABW2QV91_9BURK</name>
<comment type="caution">
    <text evidence="2">The sequence shown here is derived from an EMBL/GenBank/DDBJ whole genome shotgun (WGS) entry which is preliminary data.</text>
</comment>
<dbReference type="InterPro" id="IPR006016">
    <property type="entry name" value="UspA"/>
</dbReference>
<proteinExistence type="predicted"/>
<sequence length="289" mass="32053">MSAVLLALTPLDAHSPRHLEKAAALARATGMQLRLAYCGTGHNVFDSPLARLEQRARHLRRQFGLVVDTIEEAMVSLEVLRFHANRCALLCLAAEPPGPVPPDTHWLVRALRLHTVPVLVMRTHTPADYHKVLVPVSLRADSAHLLRWAMALAVRAHIDVFHVANLPDVASRARDDADPIVMEHFLRKACVDVHQRMAQLARGLSQPQGALQYAMAHGPVRERILAQQTHHGHGLVVVGSGPRPCWAWPMWRHPLGMSLANDMPVDVLIVPKAPPRSAWMPVRGWRSAT</sequence>
<keyword evidence="3" id="KW-1185">Reference proteome</keyword>
<evidence type="ECO:0000313" key="2">
    <source>
        <dbReference type="EMBL" id="MFC7411435.1"/>
    </source>
</evidence>
<dbReference type="EMBL" id="JBHTCA010000032">
    <property type="protein sequence ID" value="MFC7411435.1"/>
    <property type="molecule type" value="Genomic_DNA"/>
</dbReference>
<dbReference type="Pfam" id="PF00582">
    <property type="entry name" value="Usp"/>
    <property type="match status" value="1"/>
</dbReference>
<dbReference type="Gene3D" id="3.40.50.12370">
    <property type="match status" value="1"/>
</dbReference>
<protein>
    <submittedName>
        <fullName evidence="2">Universal stress protein</fullName>
    </submittedName>
</protein>
<dbReference type="CDD" id="cd00293">
    <property type="entry name" value="USP-like"/>
    <property type="match status" value="1"/>
</dbReference>
<dbReference type="RefSeq" id="WP_382227843.1">
    <property type="nucleotide sequence ID" value="NZ_JBHTCA010000032.1"/>
</dbReference>